<organism evidence="1 2">
    <name type="scientific">Vibrio azureus NBRC 104587</name>
    <dbReference type="NCBI Taxonomy" id="1219077"/>
    <lineage>
        <taxon>Bacteria</taxon>
        <taxon>Pseudomonadati</taxon>
        <taxon>Pseudomonadota</taxon>
        <taxon>Gammaproteobacteria</taxon>
        <taxon>Vibrionales</taxon>
        <taxon>Vibrionaceae</taxon>
        <taxon>Vibrio</taxon>
    </lineage>
</organism>
<dbReference type="OrthoDB" id="5906617at2"/>
<comment type="caution">
    <text evidence="1">The sequence shown here is derived from an EMBL/GenBank/DDBJ whole genome shotgun (WGS) entry which is preliminary data.</text>
</comment>
<dbReference type="AlphaFoldDB" id="U3CBV6"/>
<keyword evidence="2" id="KW-1185">Reference proteome</keyword>
<dbReference type="EMBL" id="BATL01000031">
    <property type="protein sequence ID" value="GAD75823.1"/>
    <property type="molecule type" value="Genomic_DNA"/>
</dbReference>
<accession>U3CBV6</accession>
<dbReference type="eggNOG" id="ENOG5031PBD">
    <property type="taxonomic scope" value="Bacteria"/>
</dbReference>
<sequence>MPISKLLDSEIEYSIHEGLISTISIFQGSAPIEKIKQRILTILQLNPWIGARLIHNGNEQLAFKTPESIDSLFPYFEIFDIETLISSERNISNLISIIEKGINQEVIDKLYVYPTHECIDRDTPLIKFSLVEDIPNNEFAIILSMSHVVGDGESYYNLLNMLSFEQEVNKLNFERNHKFSRMPLNNQEEVIEKNKQTFIKTINLDLVKRIKKEVNTSLENSWVSTHDIISSIFFNSVNNYLSLYVINARPHLEYLKKIDVGNYTSFLVFISGKDLESQDVRRALERYKSDPENHETWVNFIDQPKGEKTLAILTSWVQNYKQLNLGQDVSYISHQPLNAPSHQPEIGRGVDNIGILFCSDAETWKLMSFTTQPEWLQNNPLFLD</sequence>
<dbReference type="Proteomes" id="UP000016567">
    <property type="component" value="Unassembled WGS sequence"/>
</dbReference>
<reference evidence="1 2" key="1">
    <citation type="submission" date="2013-09" db="EMBL/GenBank/DDBJ databases">
        <title>Whole genome shotgun sequence of Vibrio azureus NBRC 104587.</title>
        <authorList>
            <person name="Isaki S."/>
            <person name="Hosoyama A."/>
            <person name="Numata M."/>
            <person name="Hashimoto M."/>
            <person name="Hosoyama Y."/>
            <person name="Tsuchikane K."/>
            <person name="Noguchi M."/>
            <person name="Hirakata S."/>
            <person name="Ichikawa N."/>
            <person name="Ohji S."/>
            <person name="Yamazoe A."/>
            <person name="Fujita N."/>
        </authorList>
    </citation>
    <scope>NUCLEOTIDE SEQUENCE [LARGE SCALE GENOMIC DNA]</scope>
    <source>
        <strain evidence="1 2">NBRC 104587</strain>
    </source>
</reference>
<evidence type="ECO:0000313" key="2">
    <source>
        <dbReference type="Proteomes" id="UP000016567"/>
    </source>
</evidence>
<gene>
    <name evidence="1" type="ORF">VAZ01S_031_00360</name>
</gene>
<proteinExistence type="predicted"/>
<evidence type="ECO:0000313" key="1">
    <source>
        <dbReference type="EMBL" id="GAD75823.1"/>
    </source>
</evidence>
<protein>
    <recommendedName>
        <fullName evidence="3">Condensation domain-containing protein</fullName>
    </recommendedName>
</protein>
<name>U3CBV6_9VIBR</name>
<evidence type="ECO:0008006" key="3">
    <source>
        <dbReference type="Google" id="ProtNLM"/>
    </source>
</evidence>
<dbReference type="RefSeq" id="WP_021709579.1">
    <property type="nucleotide sequence ID" value="NZ_BAOB01000175.1"/>
</dbReference>